<name>A0A3M9MZ96_9BACT</name>
<dbReference type="EMBL" id="RJJE01000007">
    <property type="protein sequence ID" value="RNI30871.1"/>
    <property type="molecule type" value="Genomic_DNA"/>
</dbReference>
<dbReference type="AlphaFoldDB" id="A0A3M9MZ96"/>
<keyword evidence="2" id="KW-1185">Reference proteome</keyword>
<proteinExistence type="predicted"/>
<comment type="caution">
    <text evidence="1">The sequence shown here is derived from an EMBL/GenBank/DDBJ whole genome shotgun (WGS) entry which is preliminary data.</text>
</comment>
<reference evidence="1 2" key="1">
    <citation type="submission" date="2018-11" db="EMBL/GenBank/DDBJ databases">
        <title>Rufibacter latericius sp. nov., isolated from water in Baiyang Lake.</title>
        <authorList>
            <person name="Yang Y."/>
        </authorList>
    </citation>
    <scope>NUCLEOTIDE SEQUENCE [LARGE SCALE GENOMIC DNA]</scope>
    <source>
        <strain evidence="1 2">MCC P1</strain>
    </source>
</reference>
<dbReference type="OrthoDB" id="9815351at2"/>
<keyword evidence="1" id="KW-0808">Transferase</keyword>
<accession>A0A3M9MZ96</accession>
<dbReference type="SUPFAM" id="SSF53756">
    <property type="entry name" value="UDP-Glycosyltransferase/glycogen phosphorylase"/>
    <property type="match status" value="1"/>
</dbReference>
<dbReference type="RefSeq" id="WP_123132414.1">
    <property type="nucleotide sequence ID" value="NZ_RJJE01000007.1"/>
</dbReference>
<sequence>MDKKKKKVLFWIPYPPGEAPSQRFRFEQYFSALDQHEIEYKLAPFLDEATWRILYLPGKVVPKALGILKGFLRRLWQVLIVAPQYHFVFMHREAAPLGPPIFEWLTAKVWKKKLIYDFDDAIWLANTSEQNKIAAGLKWHQKVDNICKWAWKVSCGNRYLCNYAAQFNAQVVHNPTTIDTVNLHNPHLYPQQQKERVVIGWTGTHSTMPYLLPLVPVLQRLEQEFDFEFCVISNQNPLLPLRSFTFRKWSKETEIADLRYFDIGVMPLTDDKWAKGKCGFKALQYMSLEVPTLVSPVGVNTEIIEHGVNGYICATPEEWETYLRQLLTGKANSRTLGIAARETVEARYSVKSNAENFVQLFN</sequence>
<dbReference type="GO" id="GO:0016740">
    <property type="term" value="F:transferase activity"/>
    <property type="evidence" value="ECO:0007669"/>
    <property type="project" value="UniProtKB-KW"/>
</dbReference>
<evidence type="ECO:0000313" key="1">
    <source>
        <dbReference type="EMBL" id="RNI30871.1"/>
    </source>
</evidence>
<protein>
    <submittedName>
        <fullName evidence="1">Glycosyltransferase family 1 protein</fullName>
    </submittedName>
</protein>
<gene>
    <name evidence="1" type="ORF">EFA69_07135</name>
</gene>
<evidence type="ECO:0000313" key="2">
    <source>
        <dbReference type="Proteomes" id="UP000271010"/>
    </source>
</evidence>
<dbReference type="Gene3D" id="3.40.50.2000">
    <property type="entry name" value="Glycogen Phosphorylase B"/>
    <property type="match status" value="1"/>
</dbReference>
<dbReference type="Pfam" id="PF13692">
    <property type="entry name" value="Glyco_trans_1_4"/>
    <property type="match status" value="1"/>
</dbReference>
<organism evidence="1 2">
    <name type="scientific">Rufibacter immobilis</name>
    <dbReference type="NCBI Taxonomy" id="1348778"/>
    <lineage>
        <taxon>Bacteria</taxon>
        <taxon>Pseudomonadati</taxon>
        <taxon>Bacteroidota</taxon>
        <taxon>Cytophagia</taxon>
        <taxon>Cytophagales</taxon>
        <taxon>Hymenobacteraceae</taxon>
        <taxon>Rufibacter</taxon>
    </lineage>
</organism>
<dbReference type="Proteomes" id="UP000271010">
    <property type="component" value="Unassembled WGS sequence"/>
</dbReference>